<dbReference type="PANTHER" id="PTHR34415">
    <property type="entry name" value="INTEGRASE CATALYTIC DOMAIN-CONTAINING PROTEIN"/>
    <property type="match status" value="1"/>
</dbReference>
<evidence type="ECO:0000313" key="3">
    <source>
        <dbReference type="EMBL" id="KAG2950507.1"/>
    </source>
</evidence>
<gene>
    <name evidence="3" type="ORF">PC117_g4398</name>
</gene>
<proteinExistence type="predicted"/>
<name>A0A8T1EDE1_9STRA</name>
<dbReference type="Pfam" id="PF25273">
    <property type="entry name" value="DUF7869"/>
    <property type="match status" value="1"/>
</dbReference>
<organism evidence="3 4">
    <name type="scientific">Phytophthora cactorum</name>
    <dbReference type="NCBI Taxonomy" id="29920"/>
    <lineage>
        <taxon>Eukaryota</taxon>
        <taxon>Sar</taxon>
        <taxon>Stramenopiles</taxon>
        <taxon>Oomycota</taxon>
        <taxon>Peronosporomycetes</taxon>
        <taxon>Peronosporales</taxon>
        <taxon>Peronosporaceae</taxon>
        <taxon>Phytophthora</taxon>
    </lineage>
</organism>
<evidence type="ECO:0000256" key="1">
    <source>
        <dbReference type="SAM" id="MobiDB-lite"/>
    </source>
</evidence>
<dbReference type="VEuPathDB" id="FungiDB:PC110_g2740"/>
<accession>A0A8T1EDE1</accession>
<dbReference type="EMBL" id="RCMK01000069">
    <property type="protein sequence ID" value="KAG2950507.1"/>
    <property type="molecule type" value="Genomic_DNA"/>
</dbReference>
<dbReference type="Proteomes" id="UP000736787">
    <property type="component" value="Unassembled WGS sequence"/>
</dbReference>
<protein>
    <recommendedName>
        <fullName evidence="2">DUF7869 domain-containing protein</fullName>
    </recommendedName>
</protein>
<feature type="region of interest" description="Disordered" evidence="1">
    <location>
        <begin position="223"/>
        <end position="248"/>
    </location>
</feature>
<sequence length="248" mass="28288">MWYFLSLLSISGFEIDYANDAKQCKYIYDERVSGKATDQVNPLMHDFPEKNAIPRHIRRLTVYADSCGGQNKSNHVIHFFLALVRQGLLDMVDFKFFVCEHTKNACDRGFGQIRNRMARVDCWTVDDVVKNVAAAGNSSVVKRVTVEDNIFRDFKTVIQTTKTSPNDAGISEDLRRNIDKVKTPRSKVALMFERYLMPLTPPQPNAEKIDQMHRKVRPFVPSEFQNDPLYAAPTADEAASQRIPSVPD</sequence>
<evidence type="ECO:0000313" key="4">
    <source>
        <dbReference type="Proteomes" id="UP000736787"/>
    </source>
</evidence>
<evidence type="ECO:0000259" key="2">
    <source>
        <dbReference type="Pfam" id="PF25273"/>
    </source>
</evidence>
<comment type="caution">
    <text evidence="3">The sequence shown here is derived from an EMBL/GenBank/DDBJ whole genome shotgun (WGS) entry which is preliminary data.</text>
</comment>
<dbReference type="PANTHER" id="PTHR34415:SF1">
    <property type="entry name" value="INTEGRASE CATALYTIC DOMAIN-CONTAINING PROTEIN"/>
    <property type="match status" value="1"/>
</dbReference>
<reference evidence="3" key="1">
    <citation type="submission" date="2018-10" db="EMBL/GenBank/DDBJ databases">
        <title>Effector identification in a new, highly contiguous assembly of the strawberry crown rot pathogen Phytophthora cactorum.</title>
        <authorList>
            <person name="Armitage A.D."/>
            <person name="Nellist C.F."/>
            <person name="Bates H."/>
            <person name="Vickerstaff R.J."/>
            <person name="Harrison R.J."/>
        </authorList>
    </citation>
    <scope>NUCLEOTIDE SEQUENCE</scope>
    <source>
        <strain evidence="3">4040</strain>
    </source>
</reference>
<dbReference type="InterPro" id="IPR057191">
    <property type="entry name" value="DUF7869"/>
</dbReference>
<feature type="domain" description="DUF7869" evidence="2">
    <location>
        <begin position="58"/>
        <end position="159"/>
    </location>
</feature>
<dbReference type="AlphaFoldDB" id="A0A8T1EDE1"/>